<keyword evidence="2" id="KW-0378">Hydrolase</keyword>
<evidence type="ECO:0000256" key="1">
    <source>
        <dbReference type="ARBA" id="ARBA00022741"/>
    </source>
</evidence>
<dbReference type="PANTHER" id="PTHR43309">
    <property type="entry name" value="5-OXOPROLINASE SUBUNIT C"/>
    <property type="match status" value="1"/>
</dbReference>
<comment type="caution">
    <text evidence="5">The sequence shown here is derived from an EMBL/GenBank/DDBJ whole genome shotgun (WGS) entry which is preliminary data.</text>
</comment>
<dbReference type="Pfam" id="PF02626">
    <property type="entry name" value="CT_A_B"/>
    <property type="match status" value="1"/>
</dbReference>
<dbReference type="InterPro" id="IPR003778">
    <property type="entry name" value="CT_A_B"/>
</dbReference>
<organism evidence="5 6">
    <name type="scientific">Hymenobacter humi</name>
    <dbReference type="NCBI Taxonomy" id="1411620"/>
    <lineage>
        <taxon>Bacteria</taxon>
        <taxon>Pseudomonadati</taxon>
        <taxon>Bacteroidota</taxon>
        <taxon>Cytophagia</taxon>
        <taxon>Cytophagales</taxon>
        <taxon>Hymenobacteraceae</taxon>
        <taxon>Hymenobacter</taxon>
    </lineage>
</organism>
<keyword evidence="6" id="KW-1185">Reference proteome</keyword>
<evidence type="ECO:0000259" key="4">
    <source>
        <dbReference type="Pfam" id="PF02626"/>
    </source>
</evidence>
<dbReference type="Proteomes" id="UP001596513">
    <property type="component" value="Unassembled WGS sequence"/>
</dbReference>
<gene>
    <name evidence="5" type="ORF">ACFQT0_02000</name>
</gene>
<dbReference type="InterPro" id="IPR052708">
    <property type="entry name" value="PxpC"/>
</dbReference>
<protein>
    <recommendedName>
        <fullName evidence="4">Carboxyltransferase domain-containing protein</fullName>
    </recommendedName>
</protein>
<dbReference type="PANTHER" id="PTHR43309:SF3">
    <property type="entry name" value="5-OXOPROLINASE SUBUNIT C"/>
    <property type="match status" value="1"/>
</dbReference>
<evidence type="ECO:0000256" key="3">
    <source>
        <dbReference type="ARBA" id="ARBA00022840"/>
    </source>
</evidence>
<reference evidence="6" key="1">
    <citation type="journal article" date="2019" name="Int. J. Syst. Evol. Microbiol.">
        <title>The Global Catalogue of Microorganisms (GCM) 10K type strain sequencing project: providing services to taxonomists for standard genome sequencing and annotation.</title>
        <authorList>
            <consortium name="The Broad Institute Genomics Platform"/>
            <consortium name="The Broad Institute Genome Sequencing Center for Infectious Disease"/>
            <person name="Wu L."/>
            <person name="Ma J."/>
        </authorList>
    </citation>
    <scope>NUCLEOTIDE SEQUENCE [LARGE SCALE GENOMIC DNA]</scope>
    <source>
        <strain evidence="6">JCM 19635</strain>
    </source>
</reference>
<evidence type="ECO:0000313" key="6">
    <source>
        <dbReference type="Proteomes" id="UP001596513"/>
    </source>
</evidence>
<dbReference type="EMBL" id="JBHTEK010000001">
    <property type="protein sequence ID" value="MFC7666335.1"/>
    <property type="molecule type" value="Genomic_DNA"/>
</dbReference>
<evidence type="ECO:0000313" key="5">
    <source>
        <dbReference type="EMBL" id="MFC7666335.1"/>
    </source>
</evidence>
<proteinExistence type="predicted"/>
<sequence>MPAGGQPIVLMADHQTTGGYPRIAQVITADFSAMAQVRPGQHIRFAEVSLAEAQLLYLAQEHRLRALRRGIDFKIN</sequence>
<dbReference type="InterPro" id="IPR029000">
    <property type="entry name" value="Cyclophilin-like_dom_sf"/>
</dbReference>
<evidence type="ECO:0000256" key="2">
    <source>
        <dbReference type="ARBA" id="ARBA00022801"/>
    </source>
</evidence>
<accession>A0ABW2TYP4</accession>
<dbReference type="SUPFAM" id="SSF50891">
    <property type="entry name" value="Cyclophilin-like"/>
    <property type="match status" value="1"/>
</dbReference>
<keyword evidence="1" id="KW-0547">Nucleotide-binding</keyword>
<dbReference type="RefSeq" id="WP_380205883.1">
    <property type="nucleotide sequence ID" value="NZ_JBHTEK010000001.1"/>
</dbReference>
<dbReference type="Gene3D" id="2.40.100.10">
    <property type="entry name" value="Cyclophilin-like"/>
    <property type="match status" value="1"/>
</dbReference>
<name>A0ABW2TYP4_9BACT</name>
<keyword evidence="3" id="KW-0067">ATP-binding</keyword>
<feature type="domain" description="Carboxyltransferase" evidence="4">
    <location>
        <begin position="1"/>
        <end position="46"/>
    </location>
</feature>